<dbReference type="InterPro" id="IPR016130">
    <property type="entry name" value="Tyr_Pase_AS"/>
</dbReference>
<dbReference type="InterPro" id="IPR026893">
    <property type="entry name" value="Tyr/Ser_Pase_IphP-type"/>
</dbReference>
<proteinExistence type="inferred from homology"/>
<organism evidence="3">
    <name type="scientific">Rhodopseudomonas palustris (strain BisA53)</name>
    <dbReference type="NCBI Taxonomy" id="316055"/>
    <lineage>
        <taxon>Bacteria</taxon>
        <taxon>Pseudomonadati</taxon>
        <taxon>Pseudomonadota</taxon>
        <taxon>Alphaproteobacteria</taxon>
        <taxon>Hyphomicrobiales</taxon>
        <taxon>Nitrobacteraceae</taxon>
        <taxon>Rhodopseudomonas</taxon>
    </lineage>
</organism>
<dbReference type="eggNOG" id="COG2365">
    <property type="taxonomic scope" value="Bacteria"/>
</dbReference>
<gene>
    <name evidence="3" type="ordered locus">RPE_2412</name>
</gene>
<dbReference type="Pfam" id="PF13350">
    <property type="entry name" value="Y_phosphatase3"/>
    <property type="match status" value="1"/>
</dbReference>
<name>Q07NY3_RHOP5</name>
<dbReference type="PROSITE" id="PS50056">
    <property type="entry name" value="TYR_PHOSPHATASE_2"/>
    <property type="match status" value="1"/>
</dbReference>
<dbReference type="KEGG" id="rpe:RPE_2412"/>
<evidence type="ECO:0000256" key="1">
    <source>
        <dbReference type="ARBA" id="ARBA00009580"/>
    </source>
</evidence>
<sequence length="253" mass="28038">MLDSLTRHLALEGATNFRDLGGYPGADGRRVRWRQLFRSNHLGILTETDIAAIRALKIRSAFDLRGAQERLPTLCCMDDITVHSLPIEPAIYTALTTHVASGKPLTAPDALRMMRDSYRDYVRDNTDTFRQLMVHLLEDHAPLVIHCTAGKDRTGFACAMILRALGVADDVVVEDYLLTNTYYRIDAATEKSIPLPADVKAALISVEASFLDAAFDAIRADYGDLDSYLTQGLGLGQSERAELQARYLEPAPR</sequence>
<evidence type="ECO:0000313" key="3">
    <source>
        <dbReference type="EMBL" id="ABJ06351.1"/>
    </source>
</evidence>
<dbReference type="HOGENOM" id="CLU_057546_0_0_5"/>
<dbReference type="GO" id="GO:0004721">
    <property type="term" value="F:phosphoprotein phosphatase activity"/>
    <property type="evidence" value="ECO:0007669"/>
    <property type="project" value="InterPro"/>
</dbReference>
<dbReference type="OrthoDB" id="1188001at2"/>
<dbReference type="SUPFAM" id="SSF52799">
    <property type="entry name" value="(Phosphotyrosine protein) phosphatases II"/>
    <property type="match status" value="1"/>
</dbReference>
<dbReference type="PROSITE" id="PS00383">
    <property type="entry name" value="TYR_PHOSPHATASE_1"/>
    <property type="match status" value="1"/>
</dbReference>
<reference evidence="3" key="1">
    <citation type="submission" date="2006-09" db="EMBL/GenBank/DDBJ databases">
        <title>Complete sequence of Rhodopseudomonas palustris BisA53.</title>
        <authorList>
            <consortium name="US DOE Joint Genome Institute"/>
            <person name="Copeland A."/>
            <person name="Lucas S."/>
            <person name="Lapidus A."/>
            <person name="Barry K."/>
            <person name="Detter J.C."/>
            <person name="Glavina del Rio T."/>
            <person name="Hammon N."/>
            <person name="Israni S."/>
            <person name="Dalin E."/>
            <person name="Tice H."/>
            <person name="Pitluck S."/>
            <person name="Chain P."/>
            <person name="Malfatti S."/>
            <person name="Shin M."/>
            <person name="Vergez L."/>
            <person name="Schmutz J."/>
            <person name="Larimer F."/>
            <person name="Land M."/>
            <person name="Hauser L."/>
            <person name="Pelletier D.A."/>
            <person name="Kyrpides N."/>
            <person name="Kim E."/>
            <person name="Harwood C.S."/>
            <person name="Oda Y."/>
            <person name="Richardson P."/>
        </authorList>
    </citation>
    <scope>NUCLEOTIDE SEQUENCE [LARGE SCALE GENOMIC DNA]</scope>
    <source>
        <strain evidence="3">BisA53</strain>
    </source>
</reference>
<dbReference type="InterPro" id="IPR000387">
    <property type="entry name" value="Tyr_Pase_dom"/>
</dbReference>
<dbReference type="Gene3D" id="3.90.190.10">
    <property type="entry name" value="Protein tyrosine phosphatase superfamily"/>
    <property type="match status" value="1"/>
</dbReference>
<dbReference type="PANTHER" id="PTHR31126:SF1">
    <property type="entry name" value="TYROSINE SPECIFIC PROTEIN PHOSPHATASES DOMAIN-CONTAINING PROTEIN"/>
    <property type="match status" value="1"/>
</dbReference>
<dbReference type="PANTHER" id="PTHR31126">
    <property type="entry name" value="TYROSINE-PROTEIN PHOSPHATASE"/>
    <property type="match status" value="1"/>
</dbReference>
<evidence type="ECO:0000259" key="2">
    <source>
        <dbReference type="PROSITE" id="PS50056"/>
    </source>
</evidence>
<feature type="domain" description="Tyrosine specific protein phosphatases" evidence="2">
    <location>
        <begin position="116"/>
        <end position="162"/>
    </location>
</feature>
<protein>
    <submittedName>
        <fullName evidence="3">Protein tyrosine/serine phosphatase</fullName>
    </submittedName>
</protein>
<dbReference type="AlphaFoldDB" id="Q07NY3"/>
<dbReference type="STRING" id="316055.RPE_2412"/>
<comment type="similarity">
    <text evidence="1">Belongs to the protein-tyrosine phosphatase family.</text>
</comment>
<dbReference type="EMBL" id="CP000463">
    <property type="protein sequence ID" value="ABJ06351.1"/>
    <property type="molecule type" value="Genomic_DNA"/>
</dbReference>
<dbReference type="InterPro" id="IPR029021">
    <property type="entry name" value="Prot-tyrosine_phosphatase-like"/>
</dbReference>
<accession>Q07NY3</accession>